<reference evidence="3" key="1">
    <citation type="journal article" date="2013" name="J. Plant Res.">
        <title>Effect of fungi and light on seed germination of three Opuntia species from semiarid lands of central Mexico.</title>
        <authorList>
            <person name="Delgado-Sanchez P."/>
            <person name="Jimenez-Bremont J.F."/>
            <person name="Guerrero-Gonzalez Mde L."/>
            <person name="Flores J."/>
        </authorList>
    </citation>
    <scope>NUCLEOTIDE SEQUENCE</scope>
    <source>
        <tissue evidence="3">Cladode</tissue>
    </source>
</reference>
<protein>
    <submittedName>
        <fullName evidence="3">Uncharacterized protein</fullName>
    </submittedName>
</protein>
<evidence type="ECO:0000313" key="3">
    <source>
        <dbReference type="EMBL" id="MBA4659667.1"/>
    </source>
</evidence>
<organism evidence="3">
    <name type="scientific">Opuntia streptacantha</name>
    <name type="common">Prickly pear cactus</name>
    <name type="synonym">Opuntia cardona</name>
    <dbReference type="NCBI Taxonomy" id="393608"/>
    <lineage>
        <taxon>Eukaryota</taxon>
        <taxon>Viridiplantae</taxon>
        <taxon>Streptophyta</taxon>
        <taxon>Embryophyta</taxon>
        <taxon>Tracheophyta</taxon>
        <taxon>Spermatophyta</taxon>
        <taxon>Magnoliopsida</taxon>
        <taxon>eudicotyledons</taxon>
        <taxon>Gunneridae</taxon>
        <taxon>Pentapetalae</taxon>
        <taxon>Caryophyllales</taxon>
        <taxon>Cactineae</taxon>
        <taxon>Cactaceae</taxon>
        <taxon>Opuntioideae</taxon>
        <taxon>Opuntia</taxon>
    </lineage>
</organism>
<reference evidence="3" key="2">
    <citation type="submission" date="2020-07" db="EMBL/GenBank/DDBJ databases">
        <authorList>
            <person name="Vera ALvarez R."/>
            <person name="Arias-Moreno D.M."/>
            <person name="Jimenez-Jacinto V."/>
            <person name="Jimenez-Bremont J.F."/>
            <person name="Swaminathan K."/>
            <person name="Moose S.P."/>
            <person name="Guerrero-Gonzalez M.L."/>
            <person name="Marino-Ramirez L."/>
            <person name="Landsman D."/>
            <person name="Rodriguez-Kessler M."/>
            <person name="Delgado-Sanchez P."/>
        </authorList>
    </citation>
    <scope>NUCLEOTIDE SEQUENCE</scope>
    <source>
        <tissue evidence="3">Cladode</tissue>
    </source>
</reference>
<dbReference type="AlphaFoldDB" id="A0A7C9E6X7"/>
<feature type="region of interest" description="Disordered" evidence="1">
    <location>
        <begin position="84"/>
        <end position="109"/>
    </location>
</feature>
<proteinExistence type="predicted"/>
<evidence type="ECO:0000256" key="2">
    <source>
        <dbReference type="SAM" id="Phobius"/>
    </source>
</evidence>
<name>A0A7C9E6X7_OPUST</name>
<sequence length="109" mass="11716">MQLDQGLEGILFGPLVVVFASSNVFTISLIFGLFVGSLSVHLKATKKTSYTCSITIGSRNSSWRLTSINLSICSEQFHTDLTHPTKSIPSGNDASTGFFLVSNSSRTTP</sequence>
<keyword evidence="2" id="KW-1133">Transmembrane helix</keyword>
<feature type="transmembrane region" description="Helical" evidence="2">
    <location>
        <begin position="12"/>
        <end position="38"/>
    </location>
</feature>
<keyword evidence="2" id="KW-0812">Transmembrane</keyword>
<accession>A0A7C9E6X7</accession>
<keyword evidence="2" id="KW-0472">Membrane</keyword>
<evidence type="ECO:0000256" key="1">
    <source>
        <dbReference type="SAM" id="MobiDB-lite"/>
    </source>
</evidence>
<dbReference type="EMBL" id="GISG01204702">
    <property type="protein sequence ID" value="MBA4659667.1"/>
    <property type="molecule type" value="Transcribed_RNA"/>
</dbReference>